<keyword evidence="2" id="KW-0812">Transmembrane</keyword>
<feature type="transmembrane region" description="Helical" evidence="2">
    <location>
        <begin position="87"/>
        <end position="111"/>
    </location>
</feature>
<dbReference type="AlphaFoldDB" id="A0AAN7HJF8"/>
<dbReference type="Proteomes" id="UP001303647">
    <property type="component" value="Unassembled WGS sequence"/>
</dbReference>
<keyword evidence="2" id="KW-0472">Membrane</keyword>
<organism evidence="3 4">
    <name type="scientific">Corynascus novoguineensis</name>
    <dbReference type="NCBI Taxonomy" id="1126955"/>
    <lineage>
        <taxon>Eukaryota</taxon>
        <taxon>Fungi</taxon>
        <taxon>Dikarya</taxon>
        <taxon>Ascomycota</taxon>
        <taxon>Pezizomycotina</taxon>
        <taxon>Sordariomycetes</taxon>
        <taxon>Sordariomycetidae</taxon>
        <taxon>Sordariales</taxon>
        <taxon>Chaetomiaceae</taxon>
        <taxon>Corynascus</taxon>
    </lineage>
</organism>
<reference evidence="3" key="2">
    <citation type="submission" date="2023-05" db="EMBL/GenBank/DDBJ databases">
        <authorList>
            <consortium name="Lawrence Berkeley National Laboratory"/>
            <person name="Steindorff A."/>
            <person name="Hensen N."/>
            <person name="Bonometti L."/>
            <person name="Westerberg I."/>
            <person name="Brannstrom I.O."/>
            <person name="Guillou S."/>
            <person name="Cros-Aarteil S."/>
            <person name="Calhoun S."/>
            <person name="Haridas S."/>
            <person name="Kuo A."/>
            <person name="Mondo S."/>
            <person name="Pangilinan J."/>
            <person name="Riley R."/>
            <person name="Labutti K."/>
            <person name="Andreopoulos B."/>
            <person name="Lipzen A."/>
            <person name="Chen C."/>
            <person name="Yanf M."/>
            <person name="Daum C."/>
            <person name="Ng V."/>
            <person name="Clum A."/>
            <person name="Ohm R."/>
            <person name="Martin F."/>
            <person name="Silar P."/>
            <person name="Natvig D."/>
            <person name="Lalanne C."/>
            <person name="Gautier V."/>
            <person name="Ament-Velasquez S.L."/>
            <person name="Kruys A."/>
            <person name="Hutchinson M.I."/>
            <person name="Powell A.J."/>
            <person name="Barry K."/>
            <person name="Miller A.N."/>
            <person name="Grigoriev I.V."/>
            <person name="Debuchy R."/>
            <person name="Gladieux P."/>
            <person name="Thoren M.H."/>
            <person name="Johannesson H."/>
        </authorList>
    </citation>
    <scope>NUCLEOTIDE SEQUENCE</scope>
    <source>
        <strain evidence="3">CBS 359.72</strain>
    </source>
</reference>
<dbReference type="PANTHER" id="PTHR35184">
    <property type="entry name" value="YALI0C10208P"/>
    <property type="match status" value="1"/>
</dbReference>
<proteinExistence type="predicted"/>
<reference evidence="3" key="1">
    <citation type="journal article" date="2023" name="Mol. Phylogenet. Evol.">
        <title>Genome-scale phylogeny and comparative genomics of the fungal order Sordariales.</title>
        <authorList>
            <person name="Hensen N."/>
            <person name="Bonometti L."/>
            <person name="Westerberg I."/>
            <person name="Brannstrom I.O."/>
            <person name="Guillou S."/>
            <person name="Cros-Aarteil S."/>
            <person name="Calhoun S."/>
            <person name="Haridas S."/>
            <person name="Kuo A."/>
            <person name="Mondo S."/>
            <person name="Pangilinan J."/>
            <person name="Riley R."/>
            <person name="LaButti K."/>
            <person name="Andreopoulos B."/>
            <person name="Lipzen A."/>
            <person name="Chen C."/>
            <person name="Yan M."/>
            <person name="Daum C."/>
            <person name="Ng V."/>
            <person name="Clum A."/>
            <person name="Steindorff A."/>
            <person name="Ohm R.A."/>
            <person name="Martin F."/>
            <person name="Silar P."/>
            <person name="Natvig D.O."/>
            <person name="Lalanne C."/>
            <person name="Gautier V."/>
            <person name="Ament-Velasquez S.L."/>
            <person name="Kruys A."/>
            <person name="Hutchinson M.I."/>
            <person name="Powell A.J."/>
            <person name="Barry K."/>
            <person name="Miller A.N."/>
            <person name="Grigoriev I.V."/>
            <person name="Debuchy R."/>
            <person name="Gladieux P."/>
            <person name="Hiltunen Thoren M."/>
            <person name="Johannesson H."/>
        </authorList>
    </citation>
    <scope>NUCLEOTIDE SEQUENCE</scope>
    <source>
        <strain evidence="3">CBS 359.72</strain>
    </source>
</reference>
<sequence length="355" mass="39650">MATTNSNLSQNDDPPFPASEAHMGGVPTPIPDTPVIIIFLILFAVALGLETLLYRLDCTRAPFNGNGNNDEDDDSHYYHRRRYLSRFLILHPFPLLPALRITFLLTRLAALATRLAWTYHPRAHGASDLEVASTILAPAGSVLLLIANPLLARRFARDYAAFGPHPAVVRTARAAVFCAVVSLVMGVSTHADAYFTREREELDRGRSVRLVAECIRLAVALLPVLAVLVSGWGFPLQEEVERDRPRLQSRGAMICGVGLLLTLQQGFRTGVAFEGSGPQSRAWFLHKATYYCFVYLIDLMIVSWFLAARLDRRFRRRPAELKAKGVQDGPKKALKRLERWRDRVNSEKEVFGDSG</sequence>
<feature type="region of interest" description="Disordered" evidence="1">
    <location>
        <begin position="1"/>
        <end position="24"/>
    </location>
</feature>
<dbReference type="Pfam" id="PF11309">
    <property type="entry name" value="DUF3112"/>
    <property type="match status" value="1"/>
</dbReference>
<feature type="transmembrane region" description="Helical" evidence="2">
    <location>
        <begin position="247"/>
        <end position="268"/>
    </location>
</feature>
<keyword evidence="4" id="KW-1185">Reference proteome</keyword>
<name>A0AAN7HJF8_9PEZI</name>
<comment type="caution">
    <text evidence="3">The sequence shown here is derived from an EMBL/GenBank/DDBJ whole genome shotgun (WGS) entry which is preliminary data.</text>
</comment>
<feature type="compositionally biased region" description="Polar residues" evidence="1">
    <location>
        <begin position="1"/>
        <end position="12"/>
    </location>
</feature>
<evidence type="ECO:0000313" key="4">
    <source>
        <dbReference type="Proteomes" id="UP001303647"/>
    </source>
</evidence>
<feature type="transmembrane region" description="Helical" evidence="2">
    <location>
        <begin position="131"/>
        <end position="151"/>
    </location>
</feature>
<protein>
    <submittedName>
        <fullName evidence="3">Uncharacterized protein</fullName>
    </submittedName>
</protein>
<dbReference type="EMBL" id="MU857743">
    <property type="protein sequence ID" value="KAK4244353.1"/>
    <property type="molecule type" value="Genomic_DNA"/>
</dbReference>
<feature type="transmembrane region" description="Helical" evidence="2">
    <location>
        <begin position="288"/>
        <end position="307"/>
    </location>
</feature>
<evidence type="ECO:0000256" key="1">
    <source>
        <dbReference type="SAM" id="MobiDB-lite"/>
    </source>
</evidence>
<evidence type="ECO:0000256" key="2">
    <source>
        <dbReference type="SAM" id="Phobius"/>
    </source>
</evidence>
<dbReference type="InterPro" id="IPR021460">
    <property type="entry name" value="DUF3112"/>
</dbReference>
<feature type="transmembrane region" description="Helical" evidence="2">
    <location>
        <begin position="35"/>
        <end position="54"/>
    </location>
</feature>
<keyword evidence="2" id="KW-1133">Transmembrane helix</keyword>
<accession>A0AAN7HJF8</accession>
<evidence type="ECO:0000313" key="3">
    <source>
        <dbReference type="EMBL" id="KAK4244353.1"/>
    </source>
</evidence>
<feature type="transmembrane region" description="Helical" evidence="2">
    <location>
        <begin position="215"/>
        <end position="235"/>
    </location>
</feature>
<feature type="transmembrane region" description="Helical" evidence="2">
    <location>
        <begin position="172"/>
        <end position="195"/>
    </location>
</feature>
<dbReference type="PANTHER" id="PTHR35184:SF1">
    <property type="entry name" value="INTEGRAL MEMBRANE PROTEIN"/>
    <property type="match status" value="1"/>
</dbReference>
<gene>
    <name evidence="3" type="ORF">C7999DRAFT_43968</name>
</gene>